<keyword evidence="2" id="KW-0227">DNA damage</keyword>
<organism evidence="5 6">
    <name type="scientific">Alkalihalophilus pseudofirmus</name>
    <name type="common">Bacillus pseudofirmus</name>
    <dbReference type="NCBI Taxonomy" id="79885"/>
    <lineage>
        <taxon>Bacteria</taxon>
        <taxon>Bacillati</taxon>
        <taxon>Bacillota</taxon>
        <taxon>Bacilli</taxon>
        <taxon>Bacillales</taxon>
        <taxon>Bacillaceae</taxon>
        <taxon>Alkalihalophilus</taxon>
    </lineage>
</organism>
<dbReference type="InterPro" id="IPR041247">
    <property type="entry name" value="Rad52_fam"/>
</dbReference>
<evidence type="ECO:0000256" key="4">
    <source>
        <dbReference type="SAM" id="MobiDB-lite"/>
    </source>
</evidence>
<evidence type="ECO:0000256" key="1">
    <source>
        <dbReference type="ARBA" id="ARBA00006638"/>
    </source>
</evidence>
<reference evidence="5" key="1">
    <citation type="submission" date="2023-10" db="EMBL/GenBank/DDBJ databases">
        <title>Screening of Alkalihalophilus pseudofirmusBZ-TG-HK211 and Its Alleviation of Salt Stress on Rapeseed Growth.</title>
        <authorList>
            <person name="Zhao B."/>
            <person name="Guo T."/>
        </authorList>
    </citation>
    <scope>NUCLEOTIDE SEQUENCE</scope>
    <source>
        <strain evidence="5">BZ-TG-HK211</strain>
    </source>
</reference>
<dbReference type="Pfam" id="PF04098">
    <property type="entry name" value="Rad52_Rad22"/>
    <property type="match status" value="1"/>
</dbReference>
<evidence type="ECO:0000256" key="3">
    <source>
        <dbReference type="ARBA" id="ARBA00023204"/>
    </source>
</evidence>
<evidence type="ECO:0000256" key="2">
    <source>
        <dbReference type="ARBA" id="ARBA00022763"/>
    </source>
</evidence>
<dbReference type="RefSeq" id="WP_323465647.1">
    <property type="nucleotide sequence ID" value="NZ_CP144224.1"/>
</dbReference>
<proteinExistence type="inferred from homology"/>
<dbReference type="GO" id="GO:0006281">
    <property type="term" value="P:DNA repair"/>
    <property type="evidence" value="ECO:0007669"/>
    <property type="project" value="UniProtKB-KW"/>
</dbReference>
<comment type="caution">
    <text evidence="5">The sequence shown here is derived from an EMBL/GenBank/DDBJ whole genome shotgun (WGS) entry which is preliminary data.</text>
</comment>
<comment type="similarity">
    <text evidence="1">Belongs to the RAD52 family.</text>
</comment>
<gene>
    <name evidence="5" type="ORF">RYX45_01305</name>
</gene>
<evidence type="ECO:0000313" key="5">
    <source>
        <dbReference type="EMBL" id="MDV2883799.1"/>
    </source>
</evidence>
<dbReference type="EMBL" id="JAWJAY010000001">
    <property type="protein sequence ID" value="MDV2883799.1"/>
    <property type="molecule type" value="Genomic_DNA"/>
</dbReference>
<keyword evidence="3" id="KW-0234">DNA repair</keyword>
<sequence>MNDKAQEIMKRLQDPFPYSDIEWRVGSTSKDKKKGLALAYITNRAIQTRLDEVFGPFGWRNEYKEWKGNSQLCGISIKYEGEWITKWDGASDSNQEAVKGGLSDSMKRAAYQWGIGRYLYKIPTIWCPIKPAGKSYTLASKPTLPAWALPSDNSEDPNQSYTEQPPEEETIMATEEQLENIKTTINELAVMRDTTTESFYKALRVPALDQLTGEQAQVAIKTLEKWFKQAQEKAAQT</sequence>
<name>A0AAJ2KZ94_ALKPS</name>
<accession>A0AAJ2KZ94</accession>
<evidence type="ECO:0000313" key="6">
    <source>
        <dbReference type="Proteomes" id="UP001285636"/>
    </source>
</evidence>
<protein>
    <submittedName>
        <fullName evidence="5">Rad52/Rad22 family DNA repair protein</fullName>
    </submittedName>
</protein>
<dbReference type="Proteomes" id="UP001285636">
    <property type="component" value="Unassembled WGS sequence"/>
</dbReference>
<dbReference type="AlphaFoldDB" id="A0AAJ2KZ94"/>
<feature type="region of interest" description="Disordered" evidence="4">
    <location>
        <begin position="147"/>
        <end position="167"/>
    </location>
</feature>